<keyword evidence="3 6" id="KW-0812">Transmembrane</keyword>
<evidence type="ECO:0000256" key="6">
    <source>
        <dbReference type="SAM" id="Phobius"/>
    </source>
</evidence>
<evidence type="ECO:0000256" key="5">
    <source>
        <dbReference type="ARBA" id="ARBA00023136"/>
    </source>
</evidence>
<dbReference type="PANTHER" id="PTHR38459">
    <property type="entry name" value="PROPHAGE BACTOPRENOL-LINKED GLUCOSE TRANSLOCASE HOMOLOG"/>
    <property type="match status" value="1"/>
</dbReference>
<evidence type="ECO:0000313" key="8">
    <source>
        <dbReference type="EMBL" id="GAA1598704.1"/>
    </source>
</evidence>
<keyword evidence="5 6" id="KW-0472">Membrane</keyword>
<gene>
    <name evidence="8" type="ORF">GCM10009742_52800</name>
</gene>
<dbReference type="Pfam" id="PF04138">
    <property type="entry name" value="GtrA_DPMS_TM"/>
    <property type="match status" value="1"/>
</dbReference>
<dbReference type="PANTHER" id="PTHR38459:SF1">
    <property type="entry name" value="PROPHAGE BACTOPRENOL-LINKED GLUCOSE TRANSLOCASE HOMOLOG"/>
    <property type="match status" value="1"/>
</dbReference>
<evidence type="ECO:0000256" key="1">
    <source>
        <dbReference type="ARBA" id="ARBA00004141"/>
    </source>
</evidence>
<keyword evidence="9" id="KW-1185">Reference proteome</keyword>
<keyword evidence="4 6" id="KW-1133">Transmembrane helix</keyword>
<comment type="similarity">
    <text evidence="2">Belongs to the GtrA family.</text>
</comment>
<evidence type="ECO:0000256" key="4">
    <source>
        <dbReference type="ARBA" id="ARBA00022989"/>
    </source>
</evidence>
<proteinExistence type="inferred from homology"/>
<protein>
    <recommendedName>
        <fullName evidence="7">GtrA/DPMS transmembrane domain-containing protein</fullName>
    </recommendedName>
</protein>
<comment type="caution">
    <text evidence="8">The sequence shown here is derived from an EMBL/GenBank/DDBJ whole genome shotgun (WGS) entry which is preliminary data.</text>
</comment>
<evidence type="ECO:0000313" key="9">
    <source>
        <dbReference type="Proteomes" id="UP001500190"/>
    </source>
</evidence>
<organism evidence="8 9">
    <name type="scientific">Kribbella karoonensis</name>
    <dbReference type="NCBI Taxonomy" id="324851"/>
    <lineage>
        <taxon>Bacteria</taxon>
        <taxon>Bacillati</taxon>
        <taxon>Actinomycetota</taxon>
        <taxon>Actinomycetes</taxon>
        <taxon>Propionibacteriales</taxon>
        <taxon>Kribbellaceae</taxon>
        <taxon>Kribbella</taxon>
    </lineage>
</organism>
<evidence type="ECO:0000259" key="7">
    <source>
        <dbReference type="Pfam" id="PF04138"/>
    </source>
</evidence>
<evidence type="ECO:0000256" key="3">
    <source>
        <dbReference type="ARBA" id="ARBA00022692"/>
    </source>
</evidence>
<accession>A0ABN2E7G7</accession>
<feature type="transmembrane region" description="Helical" evidence="6">
    <location>
        <begin position="20"/>
        <end position="41"/>
    </location>
</feature>
<comment type="subcellular location">
    <subcellularLocation>
        <location evidence="1">Membrane</location>
        <topology evidence="1">Multi-pass membrane protein</topology>
    </subcellularLocation>
</comment>
<dbReference type="InterPro" id="IPR051401">
    <property type="entry name" value="GtrA_CellWall_Glycosyl"/>
</dbReference>
<dbReference type="EMBL" id="BAAAND010000008">
    <property type="protein sequence ID" value="GAA1598704.1"/>
    <property type="molecule type" value="Genomic_DNA"/>
</dbReference>
<feature type="transmembrane region" description="Helical" evidence="6">
    <location>
        <begin position="83"/>
        <end position="108"/>
    </location>
</feature>
<feature type="transmembrane region" description="Helical" evidence="6">
    <location>
        <begin position="47"/>
        <end position="71"/>
    </location>
</feature>
<evidence type="ECO:0000256" key="2">
    <source>
        <dbReference type="ARBA" id="ARBA00009399"/>
    </source>
</evidence>
<feature type="transmembrane region" description="Helical" evidence="6">
    <location>
        <begin position="114"/>
        <end position="135"/>
    </location>
</feature>
<reference evidence="8 9" key="1">
    <citation type="journal article" date="2019" name="Int. J. Syst. Evol. Microbiol.">
        <title>The Global Catalogue of Microorganisms (GCM) 10K type strain sequencing project: providing services to taxonomists for standard genome sequencing and annotation.</title>
        <authorList>
            <consortium name="The Broad Institute Genomics Platform"/>
            <consortium name="The Broad Institute Genome Sequencing Center for Infectious Disease"/>
            <person name="Wu L."/>
            <person name="Ma J."/>
        </authorList>
    </citation>
    <scope>NUCLEOTIDE SEQUENCE [LARGE SCALE GENOMIC DNA]</scope>
    <source>
        <strain evidence="8 9">JCM 14304</strain>
    </source>
</reference>
<dbReference type="InterPro" id="IPR007267">
    <property type="entry name" value="GtrA_DPMS_TM"/>
</dbReference>
<feature type="domain" description="GtrA/DPMS transmembrane" evidence="7">
    <location>
        <begin position="23"/>
        <end position="136"/>
    </location>
</feature>
<sequence length="140" mass="15327">MTAVTRRLPGKLSTIVPPSLIGFALINGFTFGLDLALLTALRSWARLPLWLAITIAYCSAFTVSYVLNRAFNFRSHAPVGPQLTTYAIVVAVNYFALILGLTTALSAVGVEYHLSRITAGLCEGVFMYCALRWVVFRRPA</sequence>
<name>A0ABN2E7G7_9ACTN</name>
<dbReference type="Proteomes" id="UP001500190">
    <property type="component" value="Unassembled WGS sequence"/>
</dbReference>